<dbReference type="InterPro" id="IPR050267">
    <property type="entry name" value="Anti-sigma-factor_SerPK"/>
</dbReference>
<keyword evidence="1" id="KW-0418">Kinase</keyword>
<proteinExistence type="predicted"/>
<dbReference type="AlphaFoldDB" id="A0A505DFG3"/>
<dbReference type="InterPro" id="IPR003594">
    <property type="entry name" value="HATPase_dom"/>
</dbReference>
<comment type="caution">
    <text evidence="4">The sequence shown here is derived from an EMBL/GenBank/DDBJ whole genome shotgun (WGS) entry which is preliminary data.</text>
</comment>
<dbReference type="PANTHER" id="PTHR35526">
    <property type="entry name" value="ANTI-SIGMA-F FACTOR RSBW-RELATED"/>
    <property type="match status" value="1"/>
</dbReference>
<reference evidence="4 5" key="1">
    <citation type="submission" date="2019-06" db="EMBL/GenBank/DDBJ databases">
        <title>Streptomyces sporangiiformans sp. nov., a novel actinomycete isolated from soil in Mount Song.</title>
        <authorList>
            <person name="Han L."/>
        </authorList>
    </citation>
    <scope>NUCLEOTIDE SEQUENCE [LARGE SCALE GENOMIC DNA]</scope>
    <source>
        <strain evidence="4 5">NEAU-SSA 1</strain>
    </source>
</reference>
<dbReference type="GO" id="GO:0004674">
    <property type="term" value="F:protein serine/threonine kinase activity"/>
    <property type="evidence" value="ECO:0007669"/>
    <property type="project" value="UniProtKB-KW"/>
</dbReference>
<accession>A0A505DFG3</accession>
<dbReference type="OrthoDB" id="3479721at2"/>
<feature type="domain" description="Histidine kinase/HSP90-like ATPase" evidence="3">
    <location>
        <begin position="28"/>
        <end position="135"/>
    </location>
</feature>
<keyword evidence="4" id="KW-0067">ATP-binding</keyword>
<dbReference type="Proteomes" id="UP000317378">
    <property type="component" value="Unassembled WGS sequence"/>
</dbReference>
<protein>
    <submittedName>
        <fullName evidence="4">ATP-binding protein</fullName>
    </submittedName>
</protein>
<evidence type="ECO:0000256" key="2">
    <source>
        <dbReference type="SAM" id="MobiDB-lite"/>
    </source>
</evidence>
<dbReference type="PANTHER" id="PTHR35526:SF3">
    <property type="entry name" value="ANTI-SIGMA-F FACTOR RSBW"/>
    <property type="match status" value="1"/>
</dbReference>
<keyword evidence="1" id="KW-0808">Transferase</keyword>
<keyword evidence="5" id="KW-1185">Reference proteome</keyword>
<dbReference type="Pfam" id="PF13581">
    <property type="entry name" value="HATPase_c_2"/>
    <property type="match status" value="1"/>
</dbReference>
<dbReference type="InterPro" id="IPR036890">
    <property type="entry name" value="HATPase_C_sf"/>
</dbReference>
<evidence type="ECO:0000256" key="1">
    <source>
        <dbReference type="ARBA" id="ARBA00022527"/>
    </source>
</evidence>
<dbReference type="Gene3D" id="3.30.565.10">
    <property type="entry name" value="Histidine kinase-like ATPase, C-terminal domain"/>
    <property type="match status" value="1"/>
</dbReference>
<evidence type="ECO:0000313" key="5">
    <source>
        <dbReference type="Proteomes" id="UP000317378"/>
    </source>
</evidence>
<evidence type="ECO:0000259" key="3">
    <source>
        <dbReference type="Pfam" id="PF13581"/>
    </source>
</evidence>
<dbReference type="CDD" id="cd16936">
    <property type="entry name" value="HATPase_RsbW-like"/>
    <property type="match status" value="1"/>
</dbReference>
<keyword evidence="4" id="KW-0547">Nucleotide-binding</keyword>
<evidence type="ECO:0000313" key="4">
    <source>
        <dbReference type="EMBL" id="TPQ20375.1"/>
    </source>
</evidence>
<dbReference type="GO" id="GO:0005524">
    <property type="term" value="F:ATP binding"/>
    <property type="evidence" value="ECO:0007669"/>
    <property type="project" value="UniProtKB-KW"/>
</dbReference>
<keyword evidence="1" id="KW-0723">Serine/threonine-protein kinase</keyword>
<name>A0A505DFG3_9ACTN</name>
<organism evidence="4 5">
    <name type="scientific">Streptomyces sporangiiformans</name>
    <dbReference type="NCBI Taxonomy" id="2315329"/>
    <lineage>
        <taxon>Bacteria</taxon>
        <taxon>Bacillati</taxon>
        <taxon>Actinomycetota</taxon>
        <taxon>Actinomycetes</taxon>
        <taxon>Kitasatosporales</taxon>
        <taxon>Streptomycetaceae</taxon>
        <taxon>Streptomyces</taxon>
    </lineage>
</organism>
<sequence length="152" mass="16810">MTTERDAGPVNNETSPAPRERFYRRERQSIPAAREFTRAALEDWGVRKETCDDVLLCVSELATNALLHGVPPGRGFHLRLFPYGDGALRVEVHDSGDGEPRVEWSEGESGRGLLLVSSVADKWGVAERDPGKIVWCEFAPAGRWPPTAPRTA</sequence>
<dbReference type="EMBL" id="VCHX02000142">
    <property type="protein sequence ID" value="TPQ20375.1"/>
    <property type="molecule type" value="Genomic_DNA"/>
</dbReference>
<feature type="region of interest" description="Disordered" evidence="2">
    <location>
        <begin position="1"/>
        <end position="21"/>
    </location>
</feature>
<gene>
    <name evidence="4" type="ORF">FGD71_021090</name>
</gene>
<dbReference type="SUPFAM" id="SSF55874">
    <property type="entry name" value="ATPase domain of HSP90 chaperone/DNA topoisomerase II/histidine kinase"/>
    <property type="match status" value="1"/>
</dbReference>